<dbReference type="PANTHER" id="PTHR48081">
    <property type="entry name" value="AB HYDROLASE SUPERFAMILY PROTEIN C4A8.06C"/>
    <property type="match status" value="1"/>
</dbReference>
<dbReference type="InterPro" id="IPR002168">
    <property type="entry name" value="Lipase_GDXG_HIS_AS"/>
</dbReference>
<dbReference type="Gene3D" id="3.40.50.1820">
    <property type="entry name" value="alpha/beta hydrolase"/>
    <property type="match status" value="1"/>
</dbReference>
<dbReference type="Pfam" id="PF07859">
    <property type="entry name" value="Abhydrolase_3"/>
    <property type="match status" value="1"/>
</dbReference>
<reference evidence="4" key="1">
    <citation type="journal article" date="2020" name="Stud. Mycol.">
        <title>101 Dothideomycetes genomes: a test case for predicting lifestyles and emergence of pathogens.</title>
        <authorList>
            <person name="Haridas S."/>
            <person name="Albert R."/>
            <person name="Binder M."/>
            <person name="Bloem J."/>
            <person name="Labutti K."/>
            <person name="Salamov A."/>
            <person name="Andreopoulos B."/>
            <person name="Baker S."/>
            <person name="Barry K."/>
            <person name="Bills G."/>
            <person name="Bluhm B."/>
            <person name="Cannon C."/>
            <person name="Castanera R."/>
            <person name="Culley D."/>
            <person name="Daum C."/>
            <person name="Ezra D."/>
            <person name="Gonzalez J."/>
            <person name="Henrissat B."/>
            <person name="Kuo A."/>
            <person name="Liang C."/>
            <person name="Lipzen A."/>
            <person name="Lutzoni F."/>
            <person name="Magnuson J."/>
            <person name="Mondo S."/>
            <person name="Nolan M."/>
            <person name="Ohm R."/>
            <person name="Pangilinan J."/>
            <person name="Park H.-J."/>
            <person name="Ramirez L."/>
            <person name="Alfaro M."/>
            <person name="Sun H."/>
            <person name="Tritt A."/>
            <person name="Yoshinaga Y."/>
            <person name="Zwiers L.-H."/>
            <person name="Turgeon B."/>
            <person name="Goodwin S."/>
            <person name="Spatafora J."/>
            <person name="Crous P."/>
            <person name="Grigoriev I."/>
        </authorList>
    </citation>
    <scope>NUCLEOTIDE SEQUENCE</scope>
    <source>
        <strain evidence="4">CBS 125425</strain>
    </source>
</reference>
<evidence type="ECO:0000313" key="4">
    <source>
        <dbReference type="EMBL" id="KAF2733118.1"/>
    </source>
</evidence>
<proteinExistence type="inferred from homology"/>
<evidence type="ECO:0000313" key="5">
    <source>
        <dbReference type="Proteomes" id="UP000799444"/>
    </source>
</evidence>
<dbReference type="SUPFAM" id="SSF53474">
    <property type="entry name" value="alpha/beta-Hydrolases"/>
    <property type="match status" value="1"/>
</dbReference>
<protein>
    <recommendedName>
        <fullName evidence="3">Alpha/beta hydrolase fold-3 domain-containing protein</fullName>
    </recommendedName>
</protein>
<comment type="similarity">
    <text evidence="1">Belongs to the 'GDXG' lipolytic enzyme family.</text>
</comment>
<sequence>MDVSPVGLARALIPQIPAIVTTVVLAFLRLFNRKQNDQWPQDFFTAIIVAVMRPIMSTPASLAKSQAQWLTDFGIWGPMWISKTTIPRAESHLSDGSSVVGVQEAVFRAIGHLGHEELHGLDFDVADVEVEWTGHRAGVSPIALRPNLSEKEQYNKMMQETSGECPTILYLHGGAFCLMDPATHRFTCAPLAKSCGGRCLSVRFRLSPQYTFPSALLDAFVAYLYLLSPPPGSFHQPVSSSRIVISGDSSGAGLGSALLLLLLTLRELNITHIRFHGKDVDITGTTGSASETATPPVAGLAIISPYVDVSRSLPSVYRNAGWDIIAPPPKEGPPCPNFPADAIWPTKPPRVETYCEARFVTHPLISTIAAQRSHWKGAPPVYISVGWELLQDEAEVLARRLYDAGATVIFDGYKGMPHCFQMMRWNWQGRQSMQNWGDFCRNVVSGHVKKQHVARWTDKHGAVTEVGLQELASGLGDSDVYERLQKKKERRVKLEINMRRL</sequence>
<evidence type="ECO:0000256" key="1">
    <source>
        <dbReference type="ARBA" id="ARBA00010515"/>
    </source>
</evidence>
<dbReference type="GO" id="GO:0016787">
    <property type="term" value="F:hydrolase activity"/>
    <property type="evidence" value="ECO:0007669"/>
    <property type="project" value="UniProtKB-KW"/>
</dbReference>
<gene>
    <name evidence="4" type="ORF">EJ04DRAFT_577877</name>
</gene>
<comment type="caution">
    <text evidence="4">The sequence shown here is derived from an EMBL/GenBank/DDBJ whole genome shotgun (WGS) entry which is preliminary data.</text>
</comment>
<dbReference type="InterPro" id="IPR050300">
    <property type="entry name" value="GDXG_lipolytic_enzyme"/>
</dbReference>
<keyword evidence="2" id="KW-0378">Hydrolase</keyword>
<feature type="domain" description="Alpha/beta hydrolase fold-3" evidence="3">
    <location>
        <begin position="168"/>
        <end position="421"/>
    </location>
</feature>
<dbReference type="EMBL" id="ML996166">
    <property type="protein sequence ID" value="KAF2733118.1"/>
    <property type="molecule type" value="Genomic_DNA"/>
</dbReference>
<dbReference type="AlphaFoldDB" id="A0A9P4QXL9"/>
<dbReference type="PANTHER" id="PTHR48081:SF25">
    <property type="entry name" value="PUTATIVE (AFU_ORTHOLOGUE AFUA_3G11560)-RELATED"/>
    <property type="match status" value="1"/>
</dbReference>
<dbReference type="InterPro" id="IPR013094">
    <property type="entry name" value="AB_hydrolase_3"/>
</dbReference>
<evidence type="ECO:0000259" key="3">
    <source>
        <dbReference type="Pfam" id="PF07859"/>
    </source>
</evidence>
<organism evidence="4 5">
    <name type="scientific">Polyplosphaeria fusca</name>
    <dbReference type="NCBI Taxonomy" id="682080"/>
    <lineage>
        <taxon>Eukaryota</taxon>
        <taxon>Fungi</taxon>
        <taxon>Dikarya</taxon>
        <taxon>Ascomycota</taxon>
        <taxon>Pezizomycotina</taxon>
        <taxon>Dothideomycetes</taxon>
        <taxon>Pleosporomycetidae</taxon>
        <taxon>Pleosporales</taxon>
        <taxon>Tetraplosphaeriaceae</taxon>
        <taxon>Polyplosphaeria</taxon>
    </lineage>
</organism>
<keyword evidence="5" id="KW-1185">Reference proteome</keyword>
<dbReference type="OrthoDB" id="5354320at2759"/>
<dbReference type="Proteomes" id="UP000799444">
    <property type="component" value="Unassembled WGS sequence"/>
</dbReference>
<evidence type="ECO:0000256" key="2">
    <source>
        <dbReference type="ARBA" id="ARBA00022801"/>
    </source>
</evidence>
<accession>A0A9P4QXL9</accession>
<dbReference type="InterPro" id="IPR029058">
    <property type="entry name" value="AB_hydrolase_fold"/>
</dbReference>
<name>A0A9P4QXL9_9PLEO</name>
<dbReference type="PROSITE" id="PS01173">
    <property type="entry name" value="LIPASE_GDXG_HIS"/>
    <property type="match status" value="1"/>
</dbReference>